<name>A0A0R3WF56_TAEAS</name>
<organism evidence="4">
    <name type="scientific">Taenia asiatica</name>
    <name type="common">Asian tapeworm</name>
    <dbReference type="NCBI Taxonomy" id="60517"/>
    <lineage>
        <taxon>Eukaryota</taxon>
        <taxon>Metazoa</taxon>
        <taxon>Spiralia</taxon>
        <taxon>Lophotrochozoa</taxon>
        <taxon>Platyhelminthes</taxon>
        <taxon>Cestoda</taxon>
        <taxon>Eucestoda</taxon>
        <taxon>Cyclophyllidea</taxon>
        <taxon>Taeniidae</taxon>
        <taxon>Taenia</taxon>
    </lineage>
</organism>
<dbReference type="PROSITE" id="PS50127">
    <property type="entry name" value="UBC_2"/>
    <property type="match status" value="1"/>
</dbReference>
<dbReference type="SMART" id="SM00212">
    <property type="entry name" value="UBCc"/>
    <property type="match status" value="1"/>
</dbReference>
<evidence type="ECO:0000313" key="3">
    <source>
        <dbReference type="Proteomes" id="UP000282613"/>
    </source>
</evidence>
<dbReference type="Pfam" id="PF00179">
    <property type="entry name" value="UQ_con"/>
    <property type="match status" value="2"/>
</dbReference>
<dbReference type="WBParaSite" id="TASK_0000948801-mRNA-1">
    <property type="protein sequence ID" value="TASK_0000948801-mRNA-1"/>
    <property type="gene ID" value="TASK_0000948801"/>
</dbReference>
<dbReference type="InterPro" id="IPR000608">
    <property type="entry name" value="UBC"/>
</dbReference>
<dbReference type="OrthoDB" id="19692at2759"/>
<dbReference type="STRING" id="60517.A0A0R3WF56"/>
<proteinExistence type="predicted"/>
<reference evidence="2 3" key="2">
    <citation type="submission" date="2018-11" db="EMBL/GenBank/DDBJ databases">
        <authorList>
            <consortium name="Pathogen Informatics"/>
        </authorList>
    </citation>
    <scope>NUCLEOTIDE SEQUENCE [LARGE SCALE GENOMIC DNA]</scope>
</reference>
<dbReference type="PANTHER" id="PTHR24067">
    <property type="entry name" value="UBIQUITIN-CONJUGATING ENZYME E2"/>
    <property type="match status" value="1"/>
</dbReference>
<dbReference type="Proteomes" id="UP000282613">
    <property type="component" value="Unassembled WGS sequence"/>
</dbReference>
<gene>
    <name evidence="2" type="ORF">TASK_LOCUS9489</name>
</gene>
<accession>A0A0R3WF56</accession>
<dbReference type="SUPFAM" id="SSF54495">
    <property type="entry name" value="UBC-like"/>
    <property type="match status" value="1"/>
</dbReference>
<keyword evidence="3" id="KW-1185">Reference proteome</keyword>
<reference evidence="4" key="1">
    <citation type="submission" date="2017-02" db="UniProtKB">
        <authorList>
            <consortium name="WormBaseParasite"/>
        </authorList>
    </citation>
    <scope>IDENTIFICATION</scope>
</reference>
<protein>
    <submittedName>
        <fullName evidence="4">UBIQUITIN_CONJUGAT_2 domain-containing protein</fullName>
    </submittedName>
</protein>
<sequence length="203" mass="22460">MSGSALKRLMAEYKQLTDNPPEGIVAGPVDESNFFEWEAFIMGPDGTPFEGGVFASRLSFPPDYPLSPPKMRFTSNIFHPNSKLEPVKFDTAAQIESDDPSNRFCPLKIAFLVYPDGRVCISILHTPGNDPLGYESPAERWSPVQSVEKILLSVVSMLAEPNDESAANVDAAKTWRENRKLFNEMAMQSVRMSLGFPAEGDVN</sequence>
<dbReference type="Gene3D" id="3.10.110.10">
    <property type="entry name" value="Ubiquitin Conjugating Enzyme"/>
    <property type="match status" value="1"/>
</dbReference>
<evidence type="ECO:0000313" key="4">
    <source>
        <dbReference type="WBParaSite" id="TASK_0000948801-mRNA-1"/>
    </source>
</evidence>
<dbReference type="InterPro" id="IPR016135">
    <property type="entry name" value="UBQ-conjugating_enzyme/RWD"/>
</dbReference>
<dbReference type="CDD" id="cd23796">
    <property type="entry name" value="UBCc_UBE2G2"/>
    <property type="match status" value="1"/>
</dbReference>
<dbReference type="EMBL" id="UYRS01019202">
    <property type="protein sequence ID" value="VDK43619.1"/>
    <property type="molecule type" value="Genomic_DNA"/>
</dbReference>
<dbReference type="AlphaFoldDB" id="A0A0R3WF56"/>
<dbReference type="InterPro" id="IPR050113">
    <property type="entry name" value="Ub_conjugating_enzyme"/>
</dbReference>
<evidence type="ECO:0000313" key="2">
    <source>
        <dbReference type="EMBL" id="VDK43619.1"/>
    </source>
</evidence>
<feature type="domain" description="UBC core" evidence="1">
    <location>
        <begin position="4"/>
        <end position="195"/>
    </location>
</feature>
<evidence type="ECO:0000259" key="1">
    <source>
        <dbReference type="PROSITE" id="PS50127"/>
    </source>
</evidence>